<name>A0ACD0WGV8_CLALS</name>
<protein>
    <submittedName>
        <fullName evidence="1">Uncharacterized protein</fullName>
    </submittedName>
</protein>
<sequence>MYQIRVQLEYSTSSQINRTDRPYYPFHTSMLRLPHRSLCISARRLMRHKGTYKSPDSTVETDEIVSENNPWSPTLYNDIVYVRRGLRNVALPEKYRLSYEPLYEAPGSKYVAMLKRLTLSLGVLGVYGAKLFWESVQFDDVYALATLIGTWSPALLVQYKTRDYVTRVFRLYDKEQPQTLENLVKDEKLVMEKLNVTGGKTYNTLLKVADNDSLKLCNGDTPSLLPYRSWQSSENGHKEYFYLVDNVGGMKMDRLWGIVEHNSGVDNGRYIAEATKEKCT</sequence>
<evidence type="ECO:0000313" key="2">
    <source>
        <dbReference type="Proteomes" id="UP000326582"/>
    </source>
</evidence>
<organism evidence="1 2">
    <name type="scientific">Clavispora lusitaniae</name>
    <name type="common">Candida lusitaniae</name>
    <dbReference type="NCBI Taxonomy" id="36911"/>
    <lineage>
        <taxon>Eukaryota</taxon>
        <taxon>Fungi</taxon>
        <taxon>Dikarya</taxon>
        <taxon>Ascomycota</taxon>
        <taxon>Saccharomycotina</taxon>
        <taxon>Pichiomycetes</taxon>
        <taxon>Metschnikowiaceae</taxon>
        <taxon>Clavispora</taxon>
    </lineage>
</organism>
<reference evidence="2" key="1">
    <citation type="journal article" date="2019" name="MBio">
        <title>Comparative genomics for the elucidation of multidrug resistance (MDR) in Candida lusitaniae.</title>
        <authorList>
            <person name="Kannan A."/>
            <person name="Asner S.A."/>
            <person name="Trachsel E."/>
            <person name="Kelly S."/>
            <person name="Parker J."/>
            <person name="Sanglard D."/>
        </authorList>
    </citation>
    <scope>NUCLEOTIDE SEQUENCE [LARGE SCALE GENOMIC DNA]</scope>
    <source>
        <strain evidence="2">P1</strain>
    </source>
</reference>
<proteinExistence type="predicted"/>
<gene>
    <name evidence="1" type="ORF">EJF14_20712</name>
</gene>
<dbReference type="Proteomes" id="UP000326582">
    <property type="component" value="Chromosome 2"/>
</dbReference>
<keyword evidence="2" id="KW-1185">Reference proteome</keyword>
<evidence type="ECO:0000313" key="1">
    <source>
        <dbReference type="EMBL" id="QFZ26794.1"/>
    </source>
</evidence>
<dbReference type="EMBL" id="CP038485">
    <property type="protein sequence ID" value="QFZ26794.1"/>
    <property type="molecule type" value="Genomic_DNA"/>
</dbReference>
<accession>A0ACD0WGV8</accession>